<dbReference type="Pfam" id="PF05118">
    <property type="entry name" value="Asp_Arg_Hydrox"/>
    <property type="match status" value="1"/>
</dbReference>
<evidence type="ECO:0000259" key="1">
    <source>
        <dbReference type="Pfam" id="PF05118"/>
    </source>
</evidence>
<evidence type="ECO:0000313" key="2">
    <source>
        <dbReference type="EMBL" id="TWB17324.1"/>
    </source>
</evidence>
<organism evidence="2 3">
    <name type="scientific">Nitrospirillum amazonense</name>
    <dbReference type="NCBI Taxonomy" id="28077"/>
    <lineage>
        <taxon>Bacteria</taxon>
        <taxon>Pseudomonadati</taxon>
        <taxon>Pseudomonadota</taxon>
        <taxon>Alphaproteobacteria</taxon>
        <taxon>Rhodospirillales</taxon>
        <taxon>Azospirillaceae</taxon>
        <taxon>Nitrospirillum</taxon>
    </lineage>
</organism>
<sequence>MGTGAGLHPWQELTRDSGLALHGPLAMAMDVAALQADFATLDRDLPAEARGSFGGTNGWTSVPLLDRRLDGAPVAMPALALMPSVAALLVRADWRVRACYLLRQGPGEILKWHYDGQALHLEEARILIPIAVPPAAVTWVGHEAAAYPPGQAWAGDFSIPHQVENPAPEQRVVLALDVDATPVVACLFPPALSAEPLRRIQLAQECCNLVRAWRGSGQE</sequence>
<dbReference type="SUPFAM" id="SSF51197">
    <property type="entry name" value="Clavaminate synthase-like"/>
    <property type="match status" value="1"/>
</dbReference>
<accession>A0A560F716</accession>
<dbReference type="Gene3D" id="2.60.120.330">
    <property type="entry name" value="B-lactam Antibiotic, Isopenicillin N Synthase, Chain"/>
    <property type="match status" value="1"/>
</dbReference>
<dbReference type="AlphaFoldDB" id="A0A560F716"/>
<dbReference type="EMBL" id="VITN01000011">
    <property type="protein sequence ID" value="TWB17324.1"/>
    <property type="molecule type" value="Genomic_DNA"/>
</dbReference>
<comment type="caution">
    <text evidence="2">The sequence shown here is derived from an EMBL/GenBank/DDBJ whole genome shotgun (WGS) entry which is preliminary data.</text>
</comment>
<reference evidence="2 3" key="1">
    <citation type="submission" date="2019-06" db="EMBL/GenBank/DDBJ databases">
        <title>Genomic Encyclopedia of Type Strains, Phase IV (KMG-V): Genome sequencing to study the core and pangenomes of soil and plant-associated prokaryotes.</title>
        <authorList>
            <person name="Whitman W."/>
        </authorList>
    </citation>
    <scope>NUCLEOTIDE SEQUENCE [LARGE SCALE GENOMIC DNA]</scope>
    <source>
        <strain evidence="2 3">BR 11880</strain>
    </source>
</reference>
<dbReference type="InterPro" id="IPR027443">
    <property type="entry name" value="IPNS-like_sf"/>
</dbReference>
<dbReference type="Proteomes" id="UP000319859">
    <property type="component" value="Unassembled WGS sequence"/>
</dbReference>
<evidence type="ECO:0000313" key="3">
    <source>
        <dbReference type="Proteomes" id="UP000319859"/>
    </source>
</evidence>
<feature type="domain" description="Aspartyl/asparaginy/proline hydroxylase" evidence="1">
    <location>
        <begin position="54"/>
        <end position="179"/>
    </location>
</feature>
<name>A0A560F716_9PROT</name>
<gene>
    <name evidence="2" type="ORF">FBZ89_111176</name>
</gene>
<protein>
    <submittedName>
        <fullName evidence="2">Aspartyl/asparaginyl beta-hydroxylase</fullName>
    </submittedName>
</protein>
<dbReference type="InterPro" id="IPR007803">
    <property type="entry name" value="Asp/Arg/Pro-Hydrxlase"/>
</dbReference>
<proteinExistence type="predicted"/>